<accession>A0ABX0XYR7</accession>
<dbReference type="PRINTS" id="PR00598">
    <property type="entry name" value="HTHMARR"/>
</dbReference>
<dbReference type="InterPro" id="IPR036388">
    <property type="entry name" value="WH-like_DNA-bd_sf"/>
</dbReference>
<dbReference type="PANTHER" id="PTHR33164:SF94">
    <property type="entry name" value="TRANSCRIPTIONAL REGULATORY PROTEIN-RELATED"/>
    <property type="match status" value="1"/>
</dbReference>
<dbReference type="SMART" id="SM00347">
    <property type="entry name" value="HTH_MARR"/>
    <property type="match status" value="1"/>
</dbReference>
<gene>
    <name evidence="2" type="ORF">HC031_16080</name>
</gene>
<dbReference type="SUPFAM" id="SSF46785">
    <property type="entry name" value="Winged helix' DNA-binding domain"/>
    <property type="match status" value="1"/>
</dbReference>
<protein>
    <submittedName>
        <fullName evidence="2">MarR family transcriptional regulator</fullName>
    </submittedName>
</protein>
<comment type="caution">
    <text evidence="2">The sequence shown here is derived from an EMBL/GenBank/DDBJ whole genome shotgun (WGS) entry which is preliminary data.</text>
</comment>
<dbReference type="InterPro" id="IPR039422">
    <property type="entry name" value="MarR/SlyA-like"/>
</dbReference>
<name>A0ABX0XYR7_9ACTN</name>
<dbReference type="InterPro" id="IPR000835">
    <property type="entry name" value="HTH_MarR-typ"/>
</dbReference>
<sequence length="178" mass="19128">MQSRSVDSAAAPAASEVVEALLTASRAIVALAARSLAGLDVEVTLPQFRTLVVLAERGPQRAADVASELRVNPSTGTRMCDRLVRKGLIRRTRATGDRRVVRLALTPAGRALVEEVTRRRREDLSRIVAAMPAQGNAVLVQGLRSFALAAGELPEDEWWLGWQDRGDDSADLGHVAGL</sequence>
<dbReference type="PANTHER" id="PTHR33164">
    <property type="entry name" value="TRANSCRIPTIONAL REGULATOR, MARR FAMILY"/>
    <property type="match status" value="1"/>
</dbReference>
<keyword evidence="3" id="KW-1185">Reference proteome</keyword>
<proteinExistence type="predicted"/>
<dbReference type="EMBL" id="JAATVY010000010">
    <property type="protein sequence ID" value="NJC71219.1"/>
    <property type="molecule type" value="Genomic_DNA"/>
</dbReference>
<dbReference type="Gene3D" id="1.10.10.10">
    <property type="entry name" value="Winged helix-like DNA-binding domain superfamily/Winged helix DNA-binding domain"/>
    <property type="match status" value="1"/>
</dbReference>
<dbReference type="PROSITE" id="PS50995">
    <property type="entry name" value="HTH_MARR_2"/>
    <property type="match status" value="1"/>
</dbReference>
<dbReference type="InterPro" id="IPR036390">
    <property type="entry name" value="WH_DNA-bd_sf"/>
</dbReference>
<dbReference type="Pfam" id="PF01047">
    <property type="entry name" value="MarR"/>
    <property type="match status" value="1"/>
</dbReference>
<reference evidence="2 3" key="1">
    <citation type="submission" date="2020-03" db="EMBL/GenBank/DDBJ databases">
        <title>WGS of the type strain of Planosporangium spp.</title>
        <authorList>
            <person name="Thawai C."/>
        </authorList>
    </citation>
    <scope>NUCLEOTIDE SEQUENCE [LARGE SCALE GENOMIC DNA]</scope>
    <source>
        <strain evidence="2 3">TBRC 5610</strain>
    </source>
</reference>
<dbReference type="RefSeq" id="WP_167926128.1">
    <property type="nucleotide sequence ID" value="NZ_JAATVY010000010.1"/>
</dbReference>
<organism evidence="2 3">
    <name type="scientific">Planosporangium thailandense</name>
    <dbReference type="NCBI Taxonomy" id="765197"/>
    <lineage>
        <taxon>Bacteria</taxon>
        <taxon>Bacillati</taxon>
        <taxon>Actinomycetota</taxon>
        <taxon>Actinomycetes</taxon>
        <taxon>Micromonosporales</taxon>
        <taxon>Micromonosporaceae</taxon>
        <taxon>Planosporangium</taxon>
    </lineage>
</organism>
<evidence type="ECO:0000313" key="2">
    <source>
        <dbReference type="EMBL" id="NJC71219.1"/>
    </source>
</evidence>
<evidence type="ECO:0000259" key="1">
    <source>
        <dbReference type="PROSITE" id="PS50995"/>
    </source>
</evidence>
<feature type="domain" description="HTH marR-type" evidence="1">
    <location>
        <begin position="14"/>
        <end position="148"/>
    </location>
</feature>
<evidence type="ECO:0000313" key="3">
    <source>
        <dbReference type="Proteomes" id="UP000722989"/>
    </source>
</evidence>
<dbReference type="Proteomes" id="UP000722989">
    <property type="component" value="Unassembled WGS sequence"/>
</dbReference>